<dbReference type="EMBL" id="CADEBC010000483">
    <property type="protein sequence ID" value="CAB3234581.1"/>
    <property type="molecule type" value="Genomic_DNA"/>
</dbReference>
<dbReference type="Gene3D" id="3.30.60.30">
    <property type="match status" value="2"/>
</dbReference>
<evidence type="ECO:0000256" key="1">
    <source>
        <dbReference type="ARBA" id="ARBA00004613"/>
    </source>
</evidence>
<dbReference type="GO" id="GO:0005576">
    <property type="term" value="C:extracellular region"/>
    <property type="evidence" value="ECO:0007669"/>
    <property type="project" value="UniProtKB-SubCell"/>
</dbReference>
<dbReference type="CDD" id="cd00104">
    <property type="entry name" value="KAZAL_FS"/>
    <property type="match status" value="2"/>
</dbReference>
<reference evidence="5 6" key="1">
    <citation type="submission" date="2020-04" db="EMBL/GenBank/DDBJ databases">
        <authorList>
            <person name="Wallbank WR R."/>
            <person name="Pardo Diaz C."/>
            <person name="Kozak K."/>
            <person name="Martin S."/>
            <person name="Jiggins C."/>
            <person name="Moest M."/>
            <person name="Warren A I."/>
            <person name="Byers J.R.P. K."/>
            <person name="Montejo-Kovacevich G."/>
            <person name="Yen C E."/>
        </authorList>
    </citation>
    <scope>NUCLEOTIDE SEQUENCE [LARGE SCALE GENOMIC DNA]</scope>
</reference>
<keyword evidence="2" id="KW-0964">Secreted</keyword>
<feature type="domain" description="Kazal-like" evidence="4">
    <location>
        <begin position="73"/>
        <end position="124"/>
    </location>
</feature>
<proteinExistence type="predicted"/>
<dbReference type="OrthoDB" id="126772at2759"/>
<name>A0A8S0ZRR0_ARCPL</name>
<gene>
    <name evidence="5" type="ORF">APLA_LOCUS5651</name>
</gene>
<dbReference type="Pfam" id="PF00050">
    <property type="entry name" value="Kazal_1"/>
    <property type="match status" value="1"/>
</dbReference>
<dbReference type="InterPro" id="IPR002350">
    <property type="entry name" value="Kazal_dom"/>
</dbReference>
<sequence>MTSFCLYAQQGQAQPMDLIASLLSNWKQVTALNDGSCPISYQLIGAVCGTDGITYPSICDLETARALRPALDVALLRPCNNYCTENWDPICGSDMVTYANSCLFGNAMKQNTLLKVFHHGQCLTPLAEDMGLFQQYYKQKIPPRRISKKFSETALFV</sequence>
<accession>A0A8S0ZRR0</accession>
<evidence type="ECO:0000259" key="4">
    <source>
        <dbReference type="PROSITE" id="PS51465"/>
    </source>
</evidence>
<keyword evidence="6" id="KW-1185">Reference proteome</keyword>
<protein>
    <recommendedName>
        <fullName evidence="4">Kazal-like domain-containing protein</fullName>
    </recommendedName>
</protein>
<dbReference type="InterPro" id="IPR036058">
    <property type="entry name" value="Kazal_dom_sf"/>
</dbReference>
<dbReference type="SMART" id="SM00280">
    <property type="entry name" value="KAZAL"/>
    <property type="match status" value="2"/>
</dbReference>
<comment type="subcellular location">
    <subcellularLocation>
        <location evidence="1">Secreted</location>
    </subcellularLocation>
</comment>
<evidence type="ECO:0000256" key="2">
    <source>
        <dbReference type="ARBA" id="ARBA00022525"/>
    </source>
</evidence>
<organism evidence="5 6">
    <name type="scientific">Arctia plantaginis</name>
    <name type="common">Wood tiger moth</name>
    <name type="synonym">Phalaena plantaginis</name>
    <dbReference type="NCBI Taxonomy" id="874455"/>
    <lineage>
        <taxon>Eukaryota</taxon>
        <taxon>Metazoa</taxon>
        <taxon>Ecdysozoa</taxon>
        <taxon>Arthropoda</taxon>
        <taxon>Hexapoda</taxon>
        <taxon>Insecta</taxon>
        <taxon>Pterygota</taxon>
        <taxon>Neoptera</taxon>
        <taxon>Endopterygota</taxon>
        <taxon>Lepidoptera</taxon>
        <taxon>Glossata</taxon>
        <taxon>Ditrysia</taxon>
        <taxon>Noctuoidea</taxon>
        <taxon>Erebidae</taxon>
        <taxon>Arctiinae</taxon>
        <taxon>Arctia</taxon>
    </lineage>
</organism>
<dbReference type="Pfam" id="PF07648">
    <property type="entry name" value="Kazal_2"/>
    <property type="match status" value="1"/>
</dbReference>
<dbReference type="InterPro" id="IPR050159">
    <property type="entry name" value="Kazal-type_SerProtInhib"/>
</dbReference>
<evidence type="ECO:0000313" key="6">
    <source>
        <dbReference type="Proteomes" id="UP000494106"/>
    </source>
</evidence>
<dbReference type="PROSITE" id="PS51465">
    <property type="entry name" value="KAZAL_2"/>
    <property type="match status" value="1"/>
</dbReference>
<dbReference type="Proteomes" id="UP000494106">
    <property type="component" value="Unassembled WGS sequence"/>
</dbReference>
<keyword evidence="3" id="KW-1015">Disulfide bond</keyword>
<evidence type="ECO:0000313" key="5">
    <source>
        <dbReference type="EMBL" id="CAB3234581.1"/>
    </source>
</evidence>
<evidence type="ECO:0000256" key="3">
    <source>
        <dbReference type="ARBA" id="ARBA00023157"/>
    </source>
</evidence>
<comment type="caution">
    <text evidence="5">The sequence shown here is derived from an EMBL/GenBank/DDBJ whole genome shotgun (WGS) entry which is preliminary data.</text>
</comment>
<dbReference type="PANTHER" id="PTHR47499:SF1">
    <property type="entry name" value="SERINE PROTEASE INHIBITOR KAZAL-TYPE 7"/>
    <property type="match status" value="1"/>
</dbReference>
<dbReference type="AlphaFoldDB" id="A0A8S0ZRR0"/>
<dbReference type="PANTHER" id="PTHR47499">
    <property type="entry name" value="SERINE PROTEASE INHIBITOR KAZAL-TYPE 7 SPINK7"/>
    <property type="match status" value="1"/>
</dbReference>
<dbReference type="SUPFAM" id="SSF100895">
    <property type="entry name" value="Kazal-type serine protease inhibitors"/>
    <property type="match status" value="2"/>
</dbReference>